<evidence type="ECO:0000256" key="2">
    <source>
        <dbReference type="ARBA" id="ARBA00022481"/>
    </source>
</evidence>
<keyword evidence="4" id="KW-0472">Membrane</keyword>
<dbReference type="InterPro" id="IPR001082">
    <property type="entry name" value="Pilin"/>
</dbReference>
<keyword evidence="3" id="KW-0281">Fimbrium</keyword>
<dbReference type="GO" id="GO:0043107">
    <property type="term" value="P:type IV pilus-dependent motility"/>
    <property type="evidence" value="ECO:0007669"/>
    <property type="project" value="TreeGrafter"/>
</dbReference>
<organism evidence="5 6">
    <name type="scientific">Herbaspirillum frisingense</name>
    <dbReference type="NCBI Taxonomy" id="92645"/>
    <lineage>
        <taxon>Bacteria</taxon>
        <taxon>Pseudomonadati</taxon>
        <taxon>Pseudomonadota</taxon>
        <taxon>Betaproteobacteria</taxon>
        <taxon>Burkholderiales</taxon>
        <taxon>Oxalobacteraceae</taxon>
        <taxon>Herbaspirillum</taxon>
    </lineage>
</organism>
<sequence>MKPVVRKNKQQGFTLLELMVTLAIIGILATIGASQYQDYIARSRVAEGFNLAAPYKLAVAEQASANNGVFTVAQLGLPAFTPTQDVQKIEVSPMETRGVGGVITITYGSRVGEGGTLTLTPTIGTGAIQWQCAAAEVKQAAAPQGAINNTAFAPGTLPAKYAPANCRGS</sequence>
<dbReference type="PANTHER" id="PTHR30093:SF34">
    <property type="entry name" value="PREPILIN PEPTIDASE-DEPENDENT PROTEIN D"/>
    <property type="match status" value="1"/>
</dbReference>
<dbReference type="GO" id="GO:0007155">
    <property type="term" value="P:cell adhesion"/>
    <property type="evidence" value="ECO:0007669"/>
    <property type="project" value="InterPro"/>
</dbReference>
<evidence type="ECO:0000256" key="3">
    <source>
        <dbReference type="RuleBase" id="RU000389"/>
    </source>
</evidence>
<dbReference type="EMBL" id="WNDX01000166">
    <property type="protein sequence ID" value="KAF1038513.1"/>
    <property type="molecule type" value="Genomic_DNA"/>
</dbReference>
<keyword evidence="4" id="KW-0812">Transmembrane</keyword>
<dbReference type="GO" id="GO:0044096">
    <property type="term" value="C:type IV pilus"/>
    <property type="evidence" value="ECO:0007669"/>
    <property type="project" value="TreeGrafter"/>
</dbReference>
<gene>
    <name evidence="5" type="primary">comP</name>
    <name evidence="5" type="ORF">GAK35_03807</name>
</gene>
<evidence type="ECO:0000256" key="4">
    <source>
        <dbReference type="SAM" id="Phobius"/>
    </source>
</evidence>
<dbReference type="InterPro" id="IPR012902">
    <property type="entry name" value="N_methyl_site"/>
</dbReference>
<dbReference type="AlphaFoldDB" id="A0A7V8FTL1"/>
<reference evidence="6" key="1">
    <citation type="journal article" date="2020" name="MBio">
        <title>Horizontal gene transfer to a defensive symbiont with a reduced genome amongst a multipartite beetle microbiome.</title>
        <authorList>
            <person name="Waterworth S.C."/>
            <person name="Florez L.V."/>
            <person name="Rees E.R."/>
            <person name="Hertweck C."/>
            <person name="Kaltenpoth M."/>
            <person name="Kwan J.C."/>
        </authorList>
    </citation>
    <scope>NUCLEOTIDE SEQUENCE [LARGE SCALE GENOMIC DNA]</scope>
</reference>
<evidence type="ECO:0000256" key="1">
    <source>
        <dbReference type="ARBA" id="ARBA00005233"/>
    </source>
</evidence>
<dbReference type="NCBIfam" id="TIGR02532">
    <property type="entry name" value="IV_pilin_GFxxxE"/>
    <property type="match status" value="1"/>
</dbReference>
<proteinExistence type="inferred from homology"/>
<dbReference type="Proteomes" id="UP000462435">
    <property type="component" value="Unassembled WGS sequence"/>
</dbReference>
<feature type="transmembrane region" description="Helical" evidence="4">
    <location>
        <begin position="12"/>
        <end position="33"/>
    </location>
</feature>
<dbReference type="Pfam" id="PF07963">
    <property type="entry name" value="N_methyl"/>
    <property type="match status" value="1"/>
</dbReference>
<dbReference type="Pfam" id="PF00114">
    <property type="entry name" value="Pilin"/>
    <property type="match status" value="1"/>
</dbReference>
<dbReference type="Gene3D" id="3.30.700.10">
    <property type="entry name" value="Glycoprotein, Type 4 Pilin"/>
    <property type="match status" value="1"/>
</dbReference>
<protein>
    <submittedName>
        <fullName evidence="5">Pilin-like competence factor ComP</fullName>
    </submittedName>
</protein>
<evidence type="ECO:0000313" key="5">
    <source>
        <dbReference type="EMBL" id="KAF1038513.1"/>
    </source>
</evidence>
<evidence type="ECO:0000313" key="6">
    <source>
        <dbReference type="Proteomes" id="UP000462435"/>
    </source>
</evidence>
<dbReference type="SUPFAM" id="SSF54523">
    <property type="entry name" value="Pili subunits"/>
    <property type="match status" value="1"/>
</dbReference>
<accession>A0A7V8FTL1</accession>
<dbReference type="PANTHER" id="PTHR30093">
    <property type="entry name" value="GENERAL SECRETION PATHWAY PROTEIN G"/>
    <property type="match status" value="1"/>
</dbReference>
<keyword evidence="4" id="KW-1133">Transmembrane helix</keyword>
<name>A0A7V8FTL1_9BURK</name>
<keyword evidence="2" id="KW-0488">Methylation</keyword>
<comment type="similarity">
    <text evidence="1 3">Belongs to the N-Me-Phe pilin family.</text>
</comment>
<dbReference type="PROSITE" id="PS00409">
    <property type="entry name" value="PROKAR_NTER_METHYL"/>
    <property type="match status" value="1"/>
</dbReference>
<comment type="caution">
    <text evidence="5">The sequence shown here is derived from an EMBL/GenBank/DDBJ whole genome shotgun (WGS) entry which is preliminary data.</text>
</comment>
<dbReference type="InterPro" id="IPR045584">
    <property type="entry name" value="Pilin-like"/>
</dbReference>